<proteinExistence type="predicted"/>
<reference evidence="2" key="1">
    <citation type="submission" date="2023-03" db="EMBL/GenBank/DDBJ databases">
        <title>Massive genome expansion in bonnet fungi (Mycena s.s.) driven by repeated elements and novel gene families across ecological guilds.</title>
        <authorList>
            <consortium name="Lawrence Berkeley National Laboratory"/>
            <person name="Harder C.B."/>
            <person name="Miyauchi S."/>
            <person name="Viragh M."/>
            <person name="Kuo A."/>
            <person name="Thoen E."/>
            <person name="Andreopoulos B."/>
            <person name="Lu D."/>
            <person name="Skrede I."/>
            <person name="Drula E."/>
            <person name="Henrissat B."/>
            <person name="Morin E."/>
            <person name="Kohler A."/>
            <person name="Barry K."/>
            <person name="LaButti K."/>
            <person name="Morin E."/>
            <person name="Salamov A."/>
            <person name="Lipzen A."/>
            <person name="Mereny Z."/>
            <person name="Hegedus B."/>
            <person name="Baldrian P."/>
            <person name="Stursova M."/>
            <person name="Weitz H."/>
            <person name="Taylor A."/>
            <person name="Grigoriev I.V."/>
            <person name="Nagy L.G."/>
            <person name="Martin F."/>
            <person name="Kauserud H."/>
        </authorList>
    </citation>
    <scope>NUCLEOTIDE SEQUENCE</scope>
    <source>
        <strain evidence="2">CBHHK067</strain>
    </source>
</reference>
<comment type="caution">
    <text evidence="2">The sequence shown here is derived from an EMBL/GenBank/DDBJ whole genome shotgun (WGS) entry which is preliminary data.</text>
</comment>
<feature type="compositionally biased region" description="Polar residues" evidence="1">
    <location>
        <begin position="489"/>
        <end position="502"/>
    </location>
</feature>
<gene>
    <name evidence="2" type="ORF">B0H17DRAFT_1223937</name>
</gene>
<sequence>MANGPGRTGQFNHAQKTHIESFFTVFCSQLDDGLDGAALTKWKQDMANTIIESALFAGQLDFSINSKKKWFETCIFMIVQKFTNYRTQVYLKANPEMETRSSRHKGIPLLHFSSLLNPRQFFARENEAAIHQEASTQLASAGGVGTLGALYQTVLKERWDGLGQDSRDDWQLQAEKIAGNIEQNQKDFQEGMHSALGDLCQGGLLGDAEMLMFYAFRDVKGDLSTGTIHGHSTHNKVNFGDTNEVLWSDYGLPWYKFAERAIPRLSETIAVNLSLPMNTSGTIVFPSIDVGNVPAVDVRYLLVEYFKAVWIKSTGSTDTIPWNDIVSAPYRFYQTEMFSFPVPLSSPDELSNAHVLLLAEFLASNSSVLSVTPFIFHLDPDEKDPSIPPAIVSPSLPNPVPSSPRGIDPVSDSALVEPVDPTNMNPPSKKTRKKLHIQKSAEDSAPVEPVNHTNINPPSKKTRKKSHVQKSAEAPTRSSGRVKRGSIHQPITVQTPSKTQSQGKKRKRYVYVDDEGNEVNSDVKICVSTKPQCRNKHRGPVTETKLRYNATQTEICLAAKTLLYSDLVAFLSLMSDCNERTPSSLQFGAVGHITLSSAVPHHRVRYSSLGPHIFLIGFPGLALPLFKLGVINH</sequence>
<accession>A0AAD7H365</accession>
<name>A0AAD7H365_MYCRO</name>
<dbReference type="AlphaFoldDB" id="A0AAD7H365"/>
<evidence type="ECO:0000313" key="3">
    <source>
        <dbReference type="Proteomes" id="UP001221757"/>
    </source>
</evidence>
<keyword evidence="3" id="KW-1185">Reference proteome</keyword>
<evidence type="ECO:0000256" key="1">
    <source>
        <dbReference type="SAM" id="MobiDB-lite"/>
    </source>
</evidence>
<evidence type="ECO:0000313" key="2">
    <source>
        <dbReference type="EMBL" id="KAJ7710743.1"/>
    </source>
</evidence>
<dbReference type="Proteomes" id="UP001221757">
    <property type="component" value="Unassembled WGS sequence"/>
</dbReference>
<dbReference type="EMBL" id="JARKIE010000001">
    <property type="protein sequence ID" value="KAJ7710743.1"/>
    <property type="molecule type" value="Genomic_DNA"/>
</dbReference>
<protein>
    <submittedName>
        <fullName evidence="2">Uncharacterized protein</fullName>
    </submittedName>
</protein>
<organism evidence="2 3">
    <name type="scientific">Mycena rosella</name>
    <name type="common">Pink bonnet</name>
    <name type="synonym">Agaricus rosellus</name>
    <dbReference type="NCBI Taxonomy" id="1033263"/>
    <lineage>
        <taxon>Eukaryota</taxon>
        <taxon>Fungi</taxon>
        <taxon>Dikarya</taxon>
        <taxon>Basidiomycota</taxon>
        <taxon>Agaricomycotina</taxon>
        <taxon>Agaricomycetes</taxon>
        <taxon>Agaricomycetidae</taxon>
        <taxon>Agaricales</taxon>
        <taxon>Marasmiineae</taxon>
        <taxon>Mycenaceae</taxon>
        <taxon>Mycena</taxon>
    </lineage>
</organism>
<feature type="region of interest" description="Disordered" evidence="1">
    <location>
        <begin position="386"/>
        <end position="507"/>
    </location>
</feature>